<dbReference type="SUPFAM" id="SSF160240">
    <property type="entry name" value="Cation efflux protein cytoplasmic domain-like"/>
    <property type="match status" value="1"/>
</dbReference>
<feature type="domain" description="Cation efflux protein cytoplasmic" evidence="12">
    <location>
        <begin position="238"/>
        <end position="310"/>
    </location>
</feature>
<dbReference type="InterPro" id="IPR050681">
    <property type="entry name" value="CDF/SLC30A"/>
</dbReference>
<keyword evidence="8 10" id="KW-0472">Membrane</keyword>
<evidence type="ECO:0000256" key="8">
    <source>
        <dbReference type="ARBA" id="ARBA00023136"/>
    </source>
</evidence>
<feature type="transmembrane region" description="Helical" evidence="10">
    <location>
        <begin position="43"/>
        <end position="63"/>
    </location>
</feature>
<feature type="transmembrane region" description="Helical" evidence="10">
    <location>
        <begin position="140"/>
        <end position="160"/>
    </location>
</feature>
<dbReference type="RefSeq" id="WP_123236333.1">
    <property type="nucleotide sequence ID" value="NZ_RJVP01000001.1"/>
</dbReference>
<keyword evidence="7" id="KW-0406">Ion transport</keyword>
<comment type="caution">
    <text evidence="13">The sequence shown here is derived from an EMBL/GenBank/DDBJ whole genome shotgun (WGS) entry which is preliminary data.</text>
</comment>
<evidence type="ECO:0000256" key="10">
    <source>
        <dbReference type="SAM" id="Phobius"/>
    </source>
</evidence>
<evidence type="ECO:0000313" key="14">
    <source>
        <dbReference type="Proteomes" id="UP000275137"/>
    </source>
</evidence>
<keyword evidence="5" id="KW-0862">Zinc</keyword>
<feature type="transmembrane region" description="Helical" evidence="10">
    <location>
        <begin position="105"/>
        <end position="128"/>
    </location>
</feature>
<feature type="region of interest" description="Disordered" evidence="9">
    <location>
        <begin position="335"/>
        <end position="355"/>
    </location>
</feature>
<feature type="transmembrane region" description="Helical" evidence="10">
    <location>
        <begin position="180"/>
        <end position="201"/>
    </location>
</feature>
<reference evidence="13 14" key="1">
    <citation type="submission" date="2018-10" db="EMBL/GenBank/DDBJ databases">
        <authorList>
            <person name="Chen W.-M."/>
        </authorList>
    </citation>
    <scope>NUCLEOTIDE SEQUENCE [LARGE SCALE GENOMIC DNA]</scope>
    <source>
        <strain evidence="13 14">H-5</strain>
    </source>
</reference>
<feature type="domain" description="Cation efflux protein transmembrane" evidence="11">
    <location>
        <begin position="45"/>
        <end position="233"/>
    </location>
</feature>
<evidence type="ECO:0000313" key="13">
    <source>
        <dbReference type="EMBL" id="ROH88341.1"/>
    </source>
</evidence>
<dbReference type="AlphaFoldDB" id="A0A3N0V6V2"/>
<evidence type="ECO:0000256" key="3">
    <source>
        <dbReference type="ARBA" id="ARBA00022448"/>
    </source>
</evidence>
<dbReference type="NCBIfam" id="TIGR01297">
    <property type="entry name" value="CDF"/>
    <property type="match status" value="1"/>
</dbReference>
<organism evidence="13 14">
    <name type="scientific">Pseudomethylobacillus aquaticus</name>
    <dbReference type="NCBI Taxonomy" id="2676064"/>
    <lineage>
        <taxon>Bacteria</taxon>
        <taxon>Pseudomonadati</taxon>
        <taxon>Pseudomonadota</taxon>
        <taxon>Betaproteobacteria</taxon>
        <taxon>Nitrosomonadales</taxon>
        <taxon>Methylophilaceae</taxon>
        <taxon>Pseudomethylobacillus</taxon>
    </lineage>
</organism>
<dbReference type="Pfam" id="PF16916">
    <property type="entry name" value="ZT_dimer"/>
    <property type="match status" value="1"/>
</dbReference>
<keyword evidence="6 10" id="KW-1133">Transmembrane helix</keyword>
<accession>A0A3N0V6V2</accession>
<name>A0A3N0V6V2_9PROT</name>
<dbReference type="EMBL" id="RJVP01000001">
    <property type="protein sequence ID" value="ROH88341.1"/>
    <property type="molecule type" value="Genomic_DNA"/>
</dbReference>
<comment type="similarity">
    <text evidence="2">Belongs to the cation diffusion facilitator (CDF) transporter (TC 2.A.4) family. SLC30A subfamily.</text>
</comment>
<dbReference type="InterPro" id="IPR036837">
    <property type="entry name" value="Cation_efflux_CTD_sf"/>
</dbReference>
<dbReference type="PANTHER" id="PTHR11562">
    <property type="entry name" value="CATION EFFLUX PROTEIN/ ZINC TRANSPORTER"/>
    <property type="match status" value="1"/>
</dbReference>
<evidence type="ECO:0000256" key="2">
    <source>
        <dbReference type="ARBA" id="ARBA00008873"/>
    </source>
</evidence>
<proteinExistence type="inferred from homology"/>
<evidence type="ECO:0000259" key="11">
    <source>
        <dbReference type="Pfam" id="PF01545"/>
    </source>
</evidence>
<feature type="transmembrane region" description="Helical" evidence="10">
    <location>
        <begin position="207"/>
        <end position="225"/>
    </location>
</feature>
<dbReference type="InterPro" id="IPR058533">
    <property type="entry name" value="Cation_efflux_TM"/>
</dbReference>
<protein>
    <submittedName>
        <fullName evidence="13">Cation transporter</fullName>
    </submittedName>
</protein>
<keyword evidence="14" id="KW-1185">Reference proteome</keyword>
<dbReference type="GO" id="GO:0005886">
    <property type="term" value="C:plasma membrane"/>
    <property type="evidence" value="ECO:0007669"/>
    <property type="project" value="TreeGrafter"/>
</dbReference>
<feature type="compositionally biased region" description="Basic and acidic residues" evidence="9">
    <location>
        <begin position="7"/>
        <end position="28"/>
    </location>
</feature>
<feature type="region of interest" description="Disordered" evidence="9">
    <location>
        <begin position="1"/>
        <end position="35"/>
    </location>
</feature>
<comment type="subcellular location">
    <subcellularLocation>
        <location evidence="1">Membrane</location>
        <topology evidence="1">Multi-pass membrane protein</topology>
    </subcellularLocation>
</comment>
<evidence type="ECO:0000256" key="7">
    <source>
        <dbReference type="ARBA" id="ARBA00023065"/>
    </source>
</evidence>
<feature type="compositionally biased region" description="Polar residues" evidence="9">
    <location>
        <begin position="335"/>
        <end position="348"/>
    </location>
</feature>
<dbReference type="SUPFAM" id="SSF161111">
    <property type="entry name" value="Cation efflux protein transmembrane domain-like"/>
    <property type="match status" value="1"/>
</dbReference>
<dbReference type="InterPro" id="IPR002524">
    <property type="entry name" value="Cation_efflux"/>
</dbReference>
<sequence length="355" mass="38356">MAHTHHQAHDHAAPGQHETHAHAHDVDHHRHHRDHKGGGDRTLLWALLLIASFAIVEALGGWFTGSLALLGDAGHMISDAAALGLAWLGSWIARKPASQRHSYGLVRAEVMVALINGLLMLAVVIAIVVEALHRLEHPQAVQGIEVMLIAALGLIVNIVVARQLHQHQDSLNHRAALLHVLGDLLGSIAALAAGAIIYFTGWLAIDPILSLFICALILISTLRLLREVLHVLMEGVPHHINMGEVSAAIISVPQVQALHSVHIWALSSEVTALSAHVVVEDMQHWQQVLTACGHVLHSRFGIDHITLQPELAGAHAHGGHLHDEPTCWLTQPASAQQADMPLTQQSSHKPGAHKH</sequence>
<dbReference type="Gene3D" id="1.20.1510.10">
    <property type="entry name" value="Cation efflux protein transmembrane domain"/>
    <property type="match status" value="1"/>
</dbReference>
<dbReference type="InterPro" id="IPR027469">
    <property type="entry name" value="Cation_efflux_TMD_sf"/>
</dbReference>
<dbReference type="GO" id="GO:0005385">
    <property type="term" value="F:zinc ion transmembrane transporter activity"/>
    <property type="evidence" value="ECO:0007669"/>
    <property type="project" value="TreeGrafter"/>
</dbReference>
<evidence type="ECO:0000256" key="9">
    <source>
        <dbReference type="SAM" id="MobiDB-lite"/>
    </source>
</evidence>
<evidence type="ECO:0000256" key="6">
    <source>
        <dbReference type="ARBA" id="ARBA00022989"/>
    </source>
</evidence>
<gene>
    <name evidence="13" type="ORF">ED236_02465</name>
</gene>
<evidence type="ECO:0000256" key="4">
    <source>
        <dbReference type="ARBA" id="ARBA00022692"/>
    </source>
</evidence>
<keyword evidence="4 10" id="KW-0812">Transmembrane</keyword>
<dbReference type="Proteomes" id="UP000275137">
    <property type="component" value="Unassembled WGS sequence"/>
</dbReference>
<evidence type="ECO:0000256" key="1">
    <source>
        <dbReference type="ARBA" id="ARBA00004141"/>
    </source>
</evidence>
<evidence type="ECO:0000259" key="12">
    <source>
        <dbReference type="Pfam" id="PF16916"/>
    </source>
</evidence>
<keyword evidence="5" id="KW-0864">Zinc transport</keyword>
<dbReference type="InterPro" id="IPR027470">
    <property type="entry name" value="Cation_efflux_CTD"/>
</dbReference>
<dbReference type="PANTHER" id="PTHR11562:SF17">
    <property type="entry name" value="RE54080P-RELATED"/>
    <property type="match status" value="1"/>
</dbReference>
<dbReference type="Pfam" id="PF01545">
    <property type="entry name" value="Cation_efflux"/>
    <property type="match status" value="1"/>
</dbReference>
<evidence type="ECO:0000256" key="5">
    <source>
        <dbReference type="ARBA" id="ARBA00022906"/>
    </source>
</evidence>
<keyword evidence="3" id="KW-0813">Transport</keyword>
<feature type="transmembrane region" description="Helical" evidence="10">
    <location>
        <begin position="75"/>
        <end position="93"/>
    </location>
</feature>